<keyword evidence="7" id="KW-0333">Golgi apparatus</keyword>
<sequence length="454" mass="52471">MMKTQNLGYKQSTLTRCLVLVMLMTCLAFYFTNELLPLANKSHWSVRPPTIRLNKTEDTANNNTDPYVTEMANENDLLNLLKKILLNFCNKNHLPRRCQTASASRLSIGGRETTLCASADVASRVHPNASKMIMFGKESGSADTKDFVKVSGCPAPCYSVLRCRECLLQTKRVIYNRVHKCGTTTSQILTMKLAKIHNFRWVKKWNRICMNHYWCESEEEENTLVKYIMNMPTPYFIIRHAHYIDFNRYSADHNLSKPVLINVIRDPLEQLNSFHYYLRFENAFRRPWVTPKVKAMSFTSCVLSDDPYCVSPAGFFWMIPFFCGRQPWCRQPSRRALNQAVYNVVNNYALVGVLEQIKDFYWVLGELMPQFFGGILAIYNDFNMHASGFNPYAFNFATNKRYDRQSKAFERSVGKALLIQPSSILDLHLSINLSSKFLNPERNGDSNGFIKLYI</sequence>
<evidence type="ECO:0000313" key="12">
    <source>
        <dbReference type="Proteomes" id="UP001208570"/>
    </source>
</evidence>
<keyword evidence="5" id="KW-0735">Signal-anchor</keyword>
<evidence type="ECO:0000256" key="7">
    <source>
        <dbReference type="ARBA" id="ARBA00023034"/>
    </source>
</evidence>
<evidence type="ECO:0000256" key="1">
    <source>
        <dbReference type="ARBA" id="ARBA00004323"/>
    </source>
</evidence>
<comment type="similarity">
    <text evidence="2">Belongs to the sulfotransferase 3 family.</text>
</comment>
<dbReference type="InterPro" id="IPR005331">
    <property type="entry name" value="Sulfotransferase"/>
</dbReference>
<feature type="transmembrane region" description="Helical" evidence="10">
    <location>
        <begin position="12"/>
        <end position="31"/>
    </location>
</feature>
<gene>
    <name evidence="11" type="ORF">LSH36_383g01009</name>
</gene>
<keyword evidence="9" id="KW-0325">Glycoprotein</keyword>
<dbReference type="SUPFAM" id="SSF52540">
    <property type="entry name" value="P-loop containing nucleoside triphosphate hydrolases"/>
    <property type="match status" value="1"/>
</dbReference>
<evidence type="ECO:0000256" key="6">
    <source>
        <dbReference type="ARBA" id="ARBA00022989"/>
    </source>
</evidence>
<evidence type="ECO:0000313" key="11">
    <source>
        <dbReference type="EMBL" id="KAK2150903.1"/>
    </source>
</evidence>
<protein>
    <submittedName>
        <fullName evidence="11">Uncharacterized protein</fullName>
    </submittedName>
</protein>
<evidence type="ECO:0000256" key="2">
    <source>
        <dbReference type="ARBA" id="ARBA00010569"/>
    </source>
</evidence>
<dbReference type="Gene3D" id="3.40.50.300">
    <property type="entry name" value="P-loop containing nucleotide triphosphate hydrolases"/>
    <property type="match status" value="1"/>
</dbReference>
<dbReference type="GO" id="GO:0008146">
    <property type="term" value="F:sulfotransferase activity"/>
    <property type="evidence" value="ECO:0007669"/>
    <property type="project" value="InterPro"/>
</dbReference>
<evidence type="ECO:0000256" key="9">
    <source>
        <dbReference type="ARBA" id="ARBA00023180"/>
    </source>
</evidence>
<comment type="subcellular location">
    <subcellularLocation>
        <location evidence="1">Golgi apparatus membrane</location>
        <topology evidence="1">Single-pass type II membrane protein</topology>
    </subcellularLocation>
</comment>
<proteinExistence type="inferred from homology"/>
<dbReference type="PANTHER" id="PTHR12129:SF15">
    <property type="entry name" value="URONYL 2-SULFOTRANSFERASE"/>
    <property type="match status" value="1"/>
</dbReference>
<evidence type="ECO:0000256" key="4">
    <source>
        <dbReference type="ARBA" id="ARBA00022692"/>
    </source>
</evidence>
<dbReference type="InterPro" id="IPR007734">
    <property type="entry name" value="Heparan_SO4_2-O-STrfase"/>
</dbReference>
<evidence type="ECO:0000256" key="8">
    <source>
        <dbReference type="ARBA" id="ARBA00023136"/>
    </source>
</evidence>
<comment type="caution">
    <text evidence="11">The sequence shown here is derived from an EMBL/GenBank/DDBJ whole genome shotgun (WGS) entry which is preliminary data.</text>
</comment>
<evidence type="ECO:0000256" key="5">
    <source>
        <dbReference type="ARBA" id="ARBA00022968"/>
    </source>
</evidence>
<evidence type="ECO:0000256" key="3">
    <source>
        <dbReference type="ARBA" id="ARBA00022679"/>
    </source>
</evidence>
<name>A0AAD9JD52_9ANNE</name>
<dbReference type="PANTHER" id="PTHR12129">
    <property type="entry name" value="HEPARAN SULFATE 2-O-SULFOTRANSFERASE"/>
    <property type="match status" value="1"/>
</dbReference>
<dbReference type="Pfam" id="PF03567">
    <property type="entry name" value="Sulfotransfer_2"/>
    <property type="match status" value="1"/>
</dbReference>
<dbReference type="AlphaFoldDB" id="A0AAD9JD52"/>
<accession>A0AAD9JD52</accession>
<organism evidence="11 12">
    <name type="scientific">Paralvinella palmiformis</name>
    <dbReference type="NCBI Taxonomy" id="53620"/>
    <lineage>
        <taxon>Eukaryota</taxon>
        <taxon>Metazoa</taxon>
        <taxon>Spiralia</taxon>
        <taxon>Lophotrochozoa</taxon>
        <taxon>Annelida</taxon>
        <taxon>Polychaeta</taxon>
        <taxon>Sedentaria</taxon>
        <taxon>Canalipalpata</taxon>
        <taxon>Terebellida</taxon>
        <taxon>Terebelliformia</taxon>
        <taxon>Alvinellidae</taxon>
        <taxon>Paralvinella</taxon>
    </lineage>
</organism>
<evidence type="ECO:0000256" key="10">
    <source>
        <dbReference type="SAM" id="Phobius"/>
    </source>
</evidence>
<dbReference type="GO" id="GO:0000139">
    <property type="term" value="C:Golgi membrane"/>
    <property type="evidence" value="ECO:0007669"/>
    <property type="project" value="UniProtKB-SubCell"/>
</dbReference>
<keyword evidence="4 10" id="KW-0812">Transmembrane</keyword>
<keyword evidence="8 10" id="KW-0472">Membrane</keyword>
<keyword evidence="6 10" id="KW-1133">Transmembrane helix</keyword>
<dbReference type="InterPro" id="IPR027417">
    <property type="entry name" value="P-loop_NTPase"/>
</dbReference>
<dbReference type="EMBL" id="JAODUP010000383">
    <property type="protein sequence ID" value="KAK2150903.1"/>
    <property type="molecule type" value="Genomic_DNA"/>
</dbReference>
<keyword evidence="12" id="KW-1185">Reference proteome</keyword>
<reference evidence="11" key="1">
    <citation type="journal article" date="2023" name="Mol. Biol. Evol.">
        <title>Third-Generation Sequencing Reveals the Adaptive Role of the Epigenome in Three Deep-Sea Polychaetes.</title>
        <authorList>
            <person name="Perez M."/>
            <person name="Aroh O."/>
            <person name="Sun Y."/>
            <person name="Lan Y."/>
            <person name="Juniper S.K."/>
            <person name="Young C.R."/>
            <person name="Angers B."/>
            <person name="Qian P.Y."/>
        </authorList>
    </citation>
    <scope>NUCLEOTIDE SEQUENCE</scope>
    <source>
        <strain evidence="11">P08H-3</strain>
    </source>
</reference>
<keyword evidence="3" id="KW-0808">Transferase</keyword>
<dbReference type="Proteomes" id="UP001208570">
    <property type="component" value="Unassembled WGS sequence"/>
</dbReference>